<evidence type="ECO:0000313" key="3">
    <source>
        <dbReference type="Proteomes" id="UP000007347"/>
    </source>
</evidence>
<name>K0NSU5_DESTT</name>
<dbReference type="STRING" id="651182.TOL2_C38960"/>
<dbReference type="Gene3D" id="1.10.3210.10">
    <property type="entry name" value="Hypothetical protein af1432"/>
    <property type="match status" value="1"/>
</dbReference>
<gene>
    <name evidence="2" type="ordered locus">TOL2_C38960</name>
</gene>
<dbReference type="Pfam" id="PF13487">
    <property type="entry name" value="HD_5"/>
    <property type="match status" value="1"/>
</dbReference>
<dbReference type="PROSITE" id="PS51832">
    <property type="entry name" value="HD_GYP"/>
    <property type="match status" value="1"/>
</dbReference>
<dbReference type="InterPro" id="IPR037522">
    <property type="entry name" value="HD_GYP_dom"/>
</dbReference>
<dbReference type="CDD" id="cd00077">
    <property type="entry name" value="HDc"/>
    <property type="match status" value="1"/>
</dbReference>
<evidence type="ECO:0000259" key="1">
    <source>
        <dbReference type="PROSITE" id="PS51832"/>
    </source>
</evidence>
<keyword evidence="3" id="KW-1185">Reference proteome</keyword>
<dbReference type="AlphaFoldDB" id="K0NSU5"/>
<feature type="domain" description="HD-GYP" evidence="1">
    <location>
        <begin position="118"/>
        <end position="304"/>
    </location>
</feature>
<organism evidence="2 3">
    <name type="scientific">Desulfobacula toluolica (strain DSM 7467 / Tol2)</name>
    <dbReference type="NCBI Taxonomy" id="651182"/>
    <lineage>
        <taxon>Bacteria</taxon>
        <taxon>Pseudomonadati</taxon>
        <taxon>Thermodesulfobacteriota</taxon>
        <taxon>Desulfobacteria</taxon>
        <taxon>Desulfobacterales</taxon>
        <taxon>Desulfobacteraceae</taxon>
        <taxon>Desulfobacula</taxon>
    </lineage>
</organism>
<protein>
    <submittedName>
        <fullName evidence="2">Metal-dependent phosphohydrolase</fullName>
    </submittedName>
</protein>
<dbReference type="EMBL" id="FO203503">
    <property type="protein sequence ID" value="CCK82052.1"/>
    <property type="molecule type" value="Genomic_DNA"/>
</dbReference>
<dbReference type="OrthoDB" id="9764337at2"/>
<dbReference type="PANTHER" id="PTHR43155:SF2">
    <property type="entry name" value="CYCLIC DI-GMP PHOSPHODIESTERASE PA4108"/>
    <property type="match status" value="1"/>
</dbReference>
<dbReference type="PANTHER" id="PTHR43155">
    <property type="entry name" value="CYCLIC DI-GMP PHOSPHODIESTERASE PA4108-RELATED"/>
    <property type="match status" value="1"/>
</dbReference>
<dbReference type="Proteomes" id="UP000007347">
    <property type="component" value="Chromosome"/>
</dbReference>
<dbReference type="GO" id="GO:0016787">
    <property type="term" value="F:hydrolase activity"/>
    <property type="evidence" value="ECO:0007669"/>
    <property type="project" value="UniProtKB-KW"/>
</dbReference>
<dbReference type="HOGENOM" id="CLU_893490_0_0_7"/>
<evidence type="ECO:0000313" key="2">
    <source>
        <dbReference type="EMBL" id="CCK82052.1"/>
    </source>
</evidence>
<reference evidence="2 3" key="1">
    <citation type="journal article" date="2013" name="Environ. Microbiol.">
        <title>Complete genome, catabolic sub-proteomes and key-metabolites of Desulfobacula toluolica Tol2, a marine, aromatic compound-degrading, sulfate-reducing bacterium.</title>
        <authorList>
            <person name="Wohlbrand L."/>
            <person name="Jacob J.H."/>
            <person name="Kube M."/>
            <person name="Mussmann M."/>
            <person name="Jarling R."/>
            <person name="Beck A."/>
            <person name="Amann R."/>
            <person name="Wilkes H."/>
            <person name="Reinhardt R."/>
            <person name="Rabus R."/>
        </authorList>
    </citation>
    <scope>NUCLEOTIDE SEQUENCE [LARGE SCALE GENOMIC DNA]</scope>
    <source>
        <strain evidence="3">DSM 7467 / Tol2</strain>
    </source>
</reference>
<accession>K0NSU5</accession>
<proteinExistence type="predicted"/>
<sequence>MPDLIPIKKSHIKYYNNFPLYYISKNGEALLYKNADKKLDKDLLERNQYPQFFIHKEDKVSVVEKLQRVLNIKLARAISSKGLYAIKKSLCNIVEEALSGPLGVTLESLPETIEILFYGVKKNSDLLDALTAINNKSSKVVEHSVNVLALTAQYCFFKRYSEEQIKTFCLCALLHDFGSSKIDKKIIETKEKLTDKEYSIYKTHTIKGFREIELYPTFDKSIGITALEHHERLDGSGYPHGIKQISFEAQLVGLIDSYEALKYQDKTFRKALKPYDALQIIKTDVVAEKYNKAIFVDLCSCLIK</sequence>
<dbReference type="InterPro" id="IPR003607">
    <property type="entry name" value="HD/PDEase_dom"/>
</dbReference>
<dbReference type="SUPFAM" id="SSF109604">
    <property type="entry name" value="HD-domain/PDEase-like"/>
    <property type="match status" value="1"/>
</dbReference>
<keyword evidence="2" id="KW-0378">Hydrolase</keyword>
<dbReference type="KEGG" id="dto:TOL2_C38960"/>